<keyword evidence="1" id="KW-0472">Membrane</keyword>
<organism evidence="2 3">
    <name type="scientific">Mycobacterium intracellulare</name>
    <dbReference type="NCBI Taxonomy" id="1767"/>
    <lineage>
        <taxon>Bacteria</taxon>
        <taxon>Bacillati</taxon>
        <taxon>Actinomycetota</taxon>
        <taxon>Actinomycetes</taxon>
        <taxon>Mycobacteriales</taxon>
        <taxon>Mycobacteriaceae</taxon>
        <taxon>Mycobacterium</taxon>
        <taxon>Mycobacterium avium complex (MAC)</taxon>
    </lineage>
</organism>
<keyword evidence="1" id="KW-0812">Transmembrane</keyword>
<dbReference type="Proteomes" id="UP000595205">
    <property type="component" value="Chromosome"/>
</dbReference>
<protein>
    <submittedName>
        <fullName evidence="2">Uncharacterized protein</fullName>
    </submittedName>
</protein>
<keyword evidence="1" id="KW-1133">Transmembrane helix</keyword>
<evidence type="ECO:0000313" key="2">
    <source>
        <dbReference type="EMBL" id="BCP02042.1"/>
    </source>
</evidence>
<evidence type="ECO:0000256" key="1">
    <source>
        <dbReference type="SAM" id="Phobius"/>
    </source>
</evidence>
<feature type="transmembrane region" description="Helical" evidence="1">
    <location>
        <begin position="31"/>
        <end position="50"/>
    </location>
</feature>
<feature type="transmembrane region" description="Helical" evidence="1">
    <location>
        <begin position="140"/>
        <end position="160"/>
    </location>
</feature>
<reference evidence="2 3" key="1">
    <citation type="submission" date="2020-12" db="EMBL/GenBank/DDBJ databases">
        <title>Genome sequence of clinical Mycobacterium intracellulare strains.</title>
        <authorList>
            <person name="Tateishi Y."/>
            <person name="Matsumoto S."/>
            <person name="Fukushima Y."/>
            <person name="Nakajima C."/>
            <person name="Suzuki Y."/>
        </authorList>
    </citation>
    <scope>NUCLEOTIDE SEQUENCE [LARGE SCALE GENOMIC DNA]</scope>
    <source>
        <strain evidence="2 3">M018</strain>
    </source>
</reference>
<feature type="transmembrane region" description="Helical" evidence="1">
    <location>
        <begin position="106"/>
        <end position="128"/>
    </location>
</feature>
<feature type="transmembrane region" description="Helical" evidence="1">
    <location>
        <begin position="62"/>
        <end position="85"/>
    </location>
</feature>
<dbReference type="AlphaFoldDB" id="A0A7R7MXW9"/>
<dbReference type="RefSeq" id="WP_201406243.1">
    <property type="nucleotide sequence ID" value="NZ_AP024255.1"/>
</dbReference>
<dbReference type="EMBL" id="AP024255">
    <property type="protein sequence ID" value="BCP02042.1"/>
    <property type="molecule type" value="Genomic_DNA"/>
</dbReference>
<sequence length="179" mass="19666">MDSKFSVLPTIRDHYVTLVDDNTGKYYWPDYALLIGIPTVSGVIVGTALHVHQTGLRDMASYIGGVAIFTALLFGMVVHVFQLRMQLLSHPDVPRDGDLARFVDELFANVNYAVVVGIIATGVSMAGAVTANNDGRINPLWSGVVVAFGIHLLLVVFMCVKRIRAAYRQIKLLPRVNRV</sequence>
<gene>
    <name evidence="2" type="ORF">MINTM018_48110</name>
</gene>
<proteinExistence type="predicted"/>
<evidence type="ECO:0000313" key="3">
    <source>
        <dbReference type="Proteomes" id="UP000595205"/>
    </source>
</evidence>
<name>A0A7R7MXW9_MYCIT</name>
<accession>A0A7R7MXW9</accession>